<dbReference type="UniPathway" id="UPA00143"/>
<keyword evidence="5 9" id="KW-0833">Ubl conjugation pathway</keyword>
<dbReference type="InterPro" id="IPR039164">
    <property type="entry name" value="UBR1-like"/>
</dbReference>
<accession>A0A0R3S5Q4</accession>
<feature type="zinc finger region" description="UBR-type" evidence="8">
    <location>
        <begin position="41"/>
        <end position="124"/>
    </location>
</feature>
<evidence type="ECO:0000256" key="4">
    <source>
        <dbReference type="ARBA" id="ARBA00022771"/>
    </source>
</evidence>
<proteinExistence type="inferred from homology"/>
<evidence type="ECO:0000256" key="1">
    <source>
        <dbReference type="ARBA" id="ARBA00000900"/>
    </source>
</evidence>
<dbReference type="PANTHER" id="PTHR21497:SF24">
    <property type="entry name" value="E3 UBIQUITIN-PROTEIN LIGASE UBR1"/>
    <property type="match status" value="1"/>
</dbReference>
<dbReference type="Proteomes" id="UP000050640">
    <property type="component" value="Unplaced"/>
</dbReference>
<evidence type="ECO:0000256" key="7">
    <source>
        <dbReference type="ARBA" id="ARBA00046341"/>
    </source>
</evidence>
<dbReference type="GO" id="GO:0005737">
    <property type="term" value="C:cytoplasm"/>
    <property type="evidence" value="ECO:0007669"/>
    <property type="project" value="TreeGrafter"/>
</dbReference>
<sequence>MNEKLLHPIACAYCLDRNAGTDLTPLNASYGSKSNANRRSAFCGHVFKGGEATYSCKECACDPTCVMCYQCFLNSAHKSHRYAVSRFLNSFQKVKMWASSGNGYCDCGDVEAWKEHPACKLHEVRRSEEQDLQITDVPAEITEQVEMRIRSLTRIILRFSTRIICWRDESALPTFLK</sequence>
<comment type="catalytic activity">
    <reaction evidence="1 9">
        <text>S-ubiquitinyl-[E2 ubiquitin-conjugating enzyme]-L-cysteine + [acceptor protein]-L-lysine = [E2 ubiquitin-conjugating enzyme]-L-cysteine + N(6)-ubiquitinyl-[acceptor protein]-L-lysine.</text>
        <dbReference type="EC" id="2.3.2.27"/>
    </reaction>
</comment>
<evidence type="ECO:0000259" key="10">
    <source>
        <dbReference type="PROSITE" id="PS51157"/>
    </source>
</evidence>
<evidence type="ECO:0000256" key="9">
    <source>
        <dbReference type="RuleBase" id="RU366018"/>
    </source>
</evidence>
<evidence type="ECO:0000256" key="3">
    <source>
        <dbReference type="ARBA" id="ARBA00022723"/>
    </source>
</evidence>
<dbReference type="GO" id="GO:0016567">
    <property type="term" value="P:protein ubiquitination"/>
    <property type="evidence" value="ECO:0007669"/>
    <property type="project" value="UniProtKB-UniRule"/>
</dbReference>
<comment type="similarity">
    <text evidence="7 9">Belongs to the E3 ubiquitin-protein ligase UBR1-like family.</text>
</comment>
<name>A0A0R3S5Q4_9BILA</name>
<dbReference type="GO" id="GO:0071596">
    <property type="term" value="P:ubiquitin-dependent protein catabolic process via the N-end rule pathway"/>
    <property type="evidence" value="ECO:0007669"/>
    <property type="project" value="UniProtKB-UniRule"/>
</dbReference>
<evidence type="ECO:0000256" key="2">
    <source>
        <dbReference type="ARBA" id="ARBA00022679"/>
    </source>
</evidence>
<comment type="function">
    <text evidence="9">Ubiquitin ligase protein which is a component of the N-end rule pathway. Recognizes and binds to proteins bearing specific N-terminal residues that are destabilizing according to the N-end rule, leading to their ubiquitination and subsequent degradation.</text>
</comment>
<dbReference type="PROSITE" id="PS51157">
    <property type="entry name" value="ZF_UBR"/>
    <property type="match status" value="1"/>
</dbReference>
<dbReference type="AlphaFoldDB" id="A0A0R3S5Q4"/>
<reference evidence="12" key="1">
    <citation type="submission" date="2017-02" db="UniProtKB">
        <authorList>
            <consortium name="WormBaseParasite"/>
        </authorList>
    </citation>
    <scope>IDENTIFICATION</scope>
</reference>
<evidence type="ECO:0000256" key="8">
    <source>
        <dbReference type="PROSITE-ProRule" id="PRU00508"/>
    </source>
</evidence>
<keyword evidence="11" id="KW-1185">Reference proteome</keyword>
<dbReference type="InterPro" id="IPR003126">
    <property type="entry name" value="Znf_UBR"/>
</dbReference>
<keyword evidence="6 9" id="KW-0862">Zinc</keyword>
<dbReference type="FunFam" id="2.10.110.30:FF:000001">
    <property type="entry name" value="E3 ubiquitin-protein ligase UBR2 isoform 1"/>
    <property type="match status" value="1"/>
</dbReference>
<dbReference type="PANTHER" id="PTHR21497">
    <property type="entry name" value="UBIQUITIN LIGASE E3 ALPHA-RELATED"/>
    <property type="match status" value="1"/>
</dbReference>
<dbReference type="SMART" id="SM00396">
    <property type="entry name" value="ZnF_UBR1"/>
    <property type="match status" value="1"/>
</dbReference>
<organism evidence="11 12">
    <name type="scientific">Elaeophora elaphi</name>
    <dbReference type="NCBI Taxonomy" id="1147741"/>
    <lineage>
        <taxon>Eukaryota</taxon>
        <taxon>Metazoa</taxon>
        <taxon>Ecdysozoa</taxon>
        <taxon>Nematoda</taxon>
        <taxon>Chromadorea</taxon>
        <taxon>Rhabditida</taxon>
        <taxon>Spirurina</taxon>
        <taxon>Spiruromorpha</taxon>
        <taxon>Filarioidea</taxon>
        <taxon>Onchocercidae</taxon>
        <taxon>Elaeophora</taxon>
    </lineage>
</organism>
<dbReference type="Pfam" id="PF02207">
    <property type="entry name" value="zf-UBR"/>
    <property type="match status" value="1"/>
</dbReference>
<evidence type="ECO:0000313" key="12">
    <source>
        <dbReference type="WBParaSite" id="EEL_0001012301-mRNA-1"/>
    </source>
</evidence>
<keyword evidence="3 9" id="KW-0479">Metal-binding</keyword>
<evidence type="ECO:0000256" key="6">
    <source>
        <dbReference type="ARBA" id="ARBA00022833"/>
    </source>
</evidence>
<dbReference type="GO" id="GO:0008270">
    <property type="term" value="F:zinc ion binding"/>
    <property type="evidence" value="ECO:0007669"/>
    <property type="project" value="UniProtKB-UniRule"/>
</dbReference>
<keyword evidence="2 9" id="KW-0808">Transferase</keyword>
<dbReference type="Gene3D" id="2.10.110.30">
    <property type="match status" value="1"/>
</dbReference>
<dbReference type="EC" id="2.3.2.27" evidence="9"/>
<dbReference type="CDD" id="cd19672">
    <property type="entry name" value="UBR-box_UBR1_like"/>
    <property type="match status" value="1"/>
</dbReference>
<protein>
    <recommendedName>
        <fullName evidence="9">E3 ubiquitin-protein ligase</fullName>
        <ecNumber evidence="9">2.3.2.27</ecNumber>
    </recommendedName>
</protein>
<feature type="domain" description="UBR-type" evidence="10">
    <location>
        <begin position="41"/>
        <end position="124"/>
    </location>
</feature>
<evidence type="ECO:0000313" key="11">
    <source>
        <dbReference type="Proteomes" id="UP000050640"/>
    </source>
</evidence>
<evidence type="ECO:0000256" key="5">
    <source>
        <dbReference type="ARBA" id="ARBA00022786"/>
    </source>
</evidence>
<dbReference type="STRING" id="1147741.A0A0R3S5Q4"/>
<dbReference type="WBParaSite" id="EEL_0001012301-mRNA-1">
    <property type="protein sequence ID" value="EEL_0001012301-mRNA-1"/>
    <property type="gene ID" value="EEL_0001012301"/>
</dbReference>
<dbReference type="GO" id="GO:0061630">
    <property type="term" value="F:ubiquitin protein ligase activity"/>
    <property type="evidence" value="ECO:0007669"/>
    <property type="project" value="UniProtKB-UniRule"/>
</dbReference>
<comment type="pathway">
    <text evidence="9">Protein modification; protein ubiquitination.</text>
</comment>
<keyword evidence="4 9" id="KW-0863">Zinc-finger</keyword>
<dbReference type="GO" id="GO:0000151">
    <property type="term" value="C:ubiquitin ligase complex"/>
    <property type="evidence" value="ECO:0007669"/>
    <property type="project" value="TreeGrafter"/>
</dbReference>